<evidence type="ECO:0000313" key="7">
    <source>
        <dbReference type="EMBL" id="KAJ7980843.1"/>
    </source>
</evidence>
<evidence type="ECO:0000256" key="4">
    <source>
        <dbReference type="ARBA" id="ARBA00022968"/>
    </source>
</evidence>
<name>A0AAD7VMC6_QUISA</name>
<reference evidence="7 8" key="1">
    <citation type="journal article" date="2023" name="Science">
        <title>Elucidation of the pathway for biosynthesis of saponin adjuvants from the soapbark tree.</title>
        <authorList>
            <person name="Reed J."/>
            <person name="Orme A."/>
            <person name="El-Demerdash A."/>
            <person name="Owen C."/>
            <person name="Martin L.B.B."/>
            <person name="Misra R.C."/>
            <person name="Kikuchi S."/>
            <person name="Rejzek M."/>
            <person name="Martin A.C."/>
            <person name="Harkess A."/>
            <person name="Leebens-Mack J."/>
            <person name="Louveau T."/>
            <person name="Stephenson M.J."/>
            <person name="Osbourn A."/>
        </authorList>
    </citation>
    <scope>NUCLEOTIDE SEQUENCE [LARGE SCALE GENOMIC DNA]</scope>
    <source>
        <strain evidence="7">S10</strain>
    </source>
</reference>
<dbReference type="Proteomes" id="UP001163823">
    <property type="component" value="Chromosome 1"/>
</dbReference>
<proteinExistence type="inferred from homology"/>
<keyword evidence="4" id="KW-0735">Signal-anchor</keyword>
<sequence length="188" mass="22046">MLECDIRGNKCHKPVFVMKMFQSSVFCIQPPGDSYTRRSTFDSILAGCIPVFFHPGSAYIQYLWHLPKDYTRYSVFITGKDVKDGKISIEKILHRIPKSKVVTMREEVIRMIPRVIYADPRSRLENFEDAFDITVKGVLERVDKLRQELREGANSSSFDFGEEVTWKYSLFGTVDEHEWDHFFYKRNG</sequence>
<dbReference type="AlphaFoldDB" id="A0AAD7VMC6"/>
<comment type="subcellular location">
    <subcellularLocation>
        <location evidence="1">Golgi apparatus membrane</location>
        <topology evidence="1">Single-pass type II membrane protein</topology>
    </subcellularLocation>
</comment>
<feature type="domain" description="Exostosin GT47" evidence="6">
    <location>
        <begin position="11"/>
        <end position="90"/>
    </location>
</feature>
<comment type="similarity">
    <text evidence="2">Belongs to the glycosyltransferase 47 family.</text>
</comment>
<dbReference type="PANTHER" id="PTHR11062:SF282">
    <property type="entry name" value="XYLOGLUCAN GALACTOSYLTRANSFERASE GT11-RELATED"/>
    <property type="match status" value="1"/>
</dbReference>
<accession>A0AAD7VMC6</accession>
<evidence type="ECO:0000256" key="5">
    <source>
        <dbReference type="ARBA" id="ARBA00023034"/>
    </source>
</evidence>
<keyword evidence="8" id="KW-1185">Reference proteome</keyword>
<keyword evidence="4" id="KW-0812">Transmembrane</keyword>
<dbReference type="InterPro" id="IPR004263">
    <property type="entry name" value="Exostosin"/>
</dbReference>
<dbReference type="InterPro" id="IPR040911">
    <property type="entry name" value="Exostosin_GT47"/>
</dbReference>
<evidence type="ECO:0000259" key="6">
    <source>
        <dbReference type="Pfam" id="PF03016"/>
    </source>
</evidence>
<keyword evidence="3 7" id="KW-0328">Glycosyltransferase</keyword>
<keyword evidence="5" id="KW-0333">Golgi apparatus</keyword>
<dbReference type="KEGG" id="qsa:O6P43_000197"/>
<evidence type="ECO:0000256" key="1">
    <source>
        <dbReference type="ARBA" id="ARBA00004323"/>
    </source>
</evidence>
<evidence type="ECO:0000256" key="3">
    <source>
        <dbReference type="ARBA" id="ARBA00022676"/>
    </source>
</evidence>
<comment type="caution">
    <text evidence="7">The sequence shown here is derived from an EMBL/GenBank/DDBJ whole genome shotgun (WGS) entry which is preliminary data.</text>
</comment>
<dbReference type="PANTHER" id="PTHR11062">
    <property type="entry name" value="EXOSTOSIN HEPARAN SULFATE GLYCOSYLTRANSFERASE -RELATED"/>
    <property type="match status" value="1"/>
</dbReference>
<dbReference type="EMBL" id="JARAOO010000001">
    <property type="protein sequence ID" value="KAJ7980843.1"/>
    <property type="molecule type" value="Genomic_DNA"/>
</dbReference>
<keyword evidence="3 7" id="KW-0808">Transferase</keyword>
<organism evidence="7 8">
    <name type="scientific">Quillaja saponaria</name>
    <name type="common">Soap bark tree</name>
    <dbReference type="NCBI Taxonomy" id="32244"/>
    <lineage>
        <taxon>Eukaryota</taxon>
        <taxon>Viridiplantae</taxon>
        <taxon>Streptophyta</taxon>
        <taxon>Embryophyta</taxon>
        <taxon>Tracheophyta</taxon>
        <taxon>Spermatophyta</taxon>
        <taxon>Magnoliopsida</taxon>
        <taxon>eudicotyledons</taxon>
        <taxon>Gunneridae</taxon>
        <taxon>Pentapetalae</taxon>
        <taxon>rosids</taxon>
        <taxon>fabids</taxon>
        <taxon>Fabales</taxon>
        <taxon>Quillajaceae</taxon>
        <taxon>Quillaja</taxon>
    </lineage>
</organism>
<evidence type="ECO:0000313" key="8">
    <source>
        <dbReference type="Proteomes" id="UP001163823"/>
    </source>
</evidence>
<protein>
    <submittedName>
        <fullName evidence="7">Xyloglucan galactosyltransferase KATAMARI1-like</fullName>
    </submittedName>
</protein>
<dbReference type="GO" id="GO:0016757">
    <property type="term" value="F:glycosyltransferase activity"/>
    <property type="evidence" value="ECO:0007669"/>
    <property type="project" value="UniProtKB-KW"/>
</dbReference>
<dbReference type="GO" id="GO:0000139">
    <property type="term" value="C:Golgi membrane"/>
    <property type="evidence" value="ECO:0007669"/>
    <property type="project" value="UniProtKB-SubCell"/>
</dbReference>
<gene>
    <name evidence="7" type="ORF">O6P43_000197</name>
</gene>
<evidence type="ECO:0000256" key="2">
    <source>
        <dbReference type="ARBA" id="ARBA00010271"/>
    </source>
</evidence>
<dbReference type="Pfam" id="PF03016">
    <property type="entry name" value="Exostosin_GT47"/>
    <property type="match status" value="1"/>
</dbReference>